<comment type="caution">
    <text evidence="2">The sequence shown here is derived from an EMBL/GenBank/DDBJ whole genome shotgun (WGS) entry which is preliminary data.</text>
</comment>
<evidence type="ECO:0008006" key="4">
    <source>
        <dbReference type="Google" id="ProtNLM"/>
    </source>
</evidence>
<proteinExistence type="predicted"/>
<evidence type="ECO:0000256" key="1">
    <source>
        <dbReference type="SAM" id="SignalP"/>
    </source>
</evidence>
<dbReference type="RefSeq" id="WP_233723269.1">
    <property type="nucleotide sequence ID" value="NZ_JAJVCN010000001.1"/>
</dbReference>
<sequence length="116" mass="11572">MQHLVKRAAVLGTVAAAAFVMTPLAAFAGGNSNTCSGSSCSVEASGFPGGTLSVDADVHGSGGAEWVVFSGDRLACRTNFAAGDPPRSWVCNNVPAGHLQASVSGPAGPSNIGLRW</sequence>
<organism evidence="2 3">
    <name type="scientific">Kibdelosporangium philippinense</name>
    <dbReference type="NCBI Taxonomy" id="211113"/>
    <lineage>
        <taxon>Bacteria</taxon>
        <taxon>Bacillati</taxon>
        <taxon>Actinomycetota</taxon>
        <taxon>Actinomycetes</taxon>
        <taxon>Pseudonocardiales</taxon>
        <taxon>Pseudonocardiaceae</taxon>
        <taxon>Kibdelosporangium</taxon>
    </lineage>
</organism>
<reference evidence="2 3" key="1">
    <citation type="submission" date="2021-12" db="EMBL/GenBank/DDBJ databases">
        <title>Genome sequence of Kibdelosporangium philippinense ATCC 49844.</title>
        <authorList>
            <person name="Fedorov E.A."/>
            <person name="Omeragic M."/>
            <person name="Shalygina K.F."/>
            <person name="Maclea K.S."/>
        </authorList>
    </citation>
    <scope>NUCLEOTIDE SEQUENCE [LARGE SCALE GENOMIC DNA]</scope>
    <source>
        <strain evidence="2 3">ATCC 49844</strain>
    </source>
</reference>
<evidence type="ECO:0000313" key="3">
    <source>
        <dbReference type="Proteomes" id="UP001521150"/>
    </source>
</evidence>
<protein>
    <recommendedName>
        <fullName evidence="4">Secreted protein</fullName>
    </recommendedName>
</protein>
<name>A0ABS8Z4B8_9PSEU</name>
<evidence type="ECO:0000313" key="2">
    <source>
        <dbReference type="EMBL" id="MCE7002242.1"/>
    </source>
</evidence>
<feature type="signal peptide" evidence="1">
    <location>
        <begin position="1"/>
        <end position="28"/>
    </location>
</feature>
<keyword evidence="3" id="KW-1185">Reference proteome</keyword>
<dbReference type="Proteomes" id="UP001521150">
    <property type="component" value="Unassembled WGS sequence"/>
</dbReference>
<accession>A0ABS8Z4B8</accession>
<feature type="chain" id="PRO_5045090691" description="Secreted protein" evidence="1">
    <location>
        <begin position="29"/>
        <end position="116"/>
    </location>
</feature>
<keyword evidence="1" id="KW-0732">Signal</keyword>
<dbReference type="EMBL" id="JAJVCN010000001">
    <property type="protein sequence ID" value="MCE7002242.1"/>
    <property type="molecule type" value="Genomic_DNA"/>
</dbReference>
<gene>
    <name evidence="2" type="ORF">LWC34_05280</name>
</gene>